<dbReference type="EMBL" id="AP019309">
    <property type="protein sequence ID" value="BBH26233.1"/>
    <property type="molecule type" value="Genomic_DNA"/>
</dbReference>
<protein>
    <recommendedName>
        <fullName evidence="2">SPOR domain-containing protein</fullName>
    </recommendedName>
</protein>
<evidence type="ECO:0000256" key="1">
    <source>
        <dbReference type="SAM" id="SignalP"/>
    </source>
</evidence>
<name>A0A3G9JMK3_9FIRM</name>
<evidence type="ECO:0000313" key="3">
    <source>
        <dbReference type="EMBL" id="BBH26233.1"/>
    </source>
</evidence>
<dbReference type="OrthoDB" id="1976887at2"/>
<dbReference type="PROSITE" id="PS51257">
    <property type="entry name" value="PROKAR_LIPOPROTEIN"/>
    <property type="match status" value="1"/>
</dbReference>
<feature type="chain" id="PRO_5017946883" description="SPOR domain-containing protein" evidence="1">
    <location>
        <begin position="25"/>
        <end position="128"/>
    </location>
</feature>
<dbReference type="GO" id="GO:0042834">
    <property type="term" value="F:peptidoglycan binding"/>
    <property type="evidence" value="ECO:0007669"/>
    <property type="project" value="InterPro"/>
</dbReference>
<dbReference type="RefSeq" id="WP_125119125.1">
    <property type="nucleotide sequence ID" value="NZ_AP019309.1"/>
</dbReference>
<dbReference type="Gene3D" id="3.30.70.1070">
    <property type="entry name" value="Sporulation related repeat"/>
    <property type="match status" value="1"/>
</dbReference>
<evidence type="ECO:0000313" key="4">
    <source>
        <dbReference type="Proteomes" id="UP000268059"/>
    </source>
</evidence>
<proteinExistence type="predicted"/>
<keyword evidence="4" id="KW-1185">Reference proteome</keyword>
<dbReference type="KEGG" id="ebm:SG0102_11670"/>
<dbReference type="InterPro" id="IPR007730">
    <property type="entry name" value="SPOR-like_dom"/>
</dbReference>
<gene>
    <name evidence="3" type="ORF">SG0102_11670</name>
</gene>
<dbReference type="Proteomes" id="UP000268059">
    <property type="component" value="Chromosome"/>
</dbReference>
<dbReference type="InterPro" id="IPR036680">
    <property type="entry name" value="SPOR-like_sf"/>
</dbReference>
<organism evidence="3 4">
    <name type="scientific">Intestinibaculum porci</name>
    <dbReference type="NCBI Taxonomy" id="2487118"/>
    <lineage>
        <taxon>Bacteria</taxon>
        <taxon>Bacillati</taxon>
        <taxon>Bacillota</taxon>
        <taxon>Erysipelotrichia</taxon>
        <taxon>Erysipelotrichales</taxon>
        <taxon>Erysipelotrichaceae</taxon>
        <taxon>Intestinibaculum</taxon>
    </lineage>
</organism>
<sequence>MRKIIICITCLLMMGCLSLGKVRAQSSHESFYGVWVSASKSKKVALSELRKVKARGFKKARIYQTNDWSNLNVEHYYAISINRYPNKAQARRSLKKVKRYYPGAYVKFTGFNLIYHSPCPYSIMHLAF</sequence>
<dbReference type="InParanoid" id="A0A3G9JMK3"/>
<reference evidence="3 4" key="1">
    <citation type="submission" date="2018-11" db="EMBL/GenBank/DDBJ databases">
        <title>Novel Erysipelotrichaceae bacterium isolated from small intestine of a swine.</title>
        <authorList>
            <person name="Kim J.S."/>
            <person name="Choe H."/>
            <person name="Lee Y.R."/>
            <person name="Kim K.M."/>
            <person name="Park D.S."/>
        </authorList>
    </citation>
    <scope>NUCLEOTIDE SEQUENCE [LARGE SCALE GENOMIC DNA]</scope>
    <source>
        <strain evidence="3 4">SG0102</strain>
    </source>
</reference>
<keyword evidence="1" id="KW-0732">Signal</keyword>
<evidence type="ECO:0000259" key="2">
    <source>
        <dbReference type="Pfam" id="PF05036"/>
    </source>
</evidence>
<feature type="signal peptide" evidence="1">
    <location>
        <begin position="1"/>
        <end position="24"/>
    </location>
</feature>
<dbReference type="Pfam" id="PF05036">
    <property type="entry name" value="SPOR"/>
    <property type="match status" value="1"/>
</dbReference>
<feature type="domain" description="SPOR" evidence="2">
    <location>
        <begin position="30"/>
        <end position="106"/>
    </location>
</feature>
<dbReference type="AlphaFoldDB" id="A0A3G9JMK3"/>
<accession>A0A3G9JMK3</accession>